<dbReference type="SUPFAM" id="SSF54637">
    <property type="entry name" value="Thioesterase/thiol ester dehydrase-isomerase"/>
    <property type="match status" value="1"/>
</dbReference>
<evidence type="ECO:0000256" key="2">
    <source>
        <dbReference type="SAM" id="Phobius"/>
    </source>
</evidence>
<evidence type="ECO:0008006" key="6">
    <source>
        <dbReference type="Google" id="ProtNLM"/>
    </source>
</evidence>
<dbReference type="CDD" id="cd00586">
    <property type="entry name" value="4HBT"/>
    <property type="match status" value="1"/>
</dbReference>
<dbReference type="PANTHER" id="PTHR12475:SF4">
    <property type="entry name" value="PROTEIN THEM6"/>
    <property type="match status" value="1"/>
</dbReference>
<feature type="transmembrane region" description="Helical" evidence="2">
    <location>
        <begin position="76"/>
        <end position="106"/>
    </location>
</feature>
<gene>
    <name evidence="4" type="ORF">PCASD_00508</name>
    <name evidence="3" type="ORF">PCASD_24786</name>
</gene>
<evidence type="ECO:0000313" key="3">
    <source>
        <dbReference type="EMBL" id="PLW05815.1"/>
    </source>
</evidence>
<accession>A0A2N5RXT4</accession>
<comment type="caution">
    <text evidence="3">The sequence shown here is derived from an EMBL/GenBank/DDBJ whole genome shotgun (WGS) entry which is preliminary data.</text>
</comment>
<evidence type="ECO:0000313" key="5">
    <source>
        <dbReference type="Proteomes" id="UP000235392"/>
    </source>
</evidence>
<dbReference type="EMBL" id="PGCI01000004">
    <property type="protein sequence ID" value="PLW51754.1"/>
    <property type="molecule type" value="Genomic_DNA"/>
</dbReference>
<sequence length="345" mass="39297">MSAVRTATEYRINGITPEGATTAPSKGRQSAASQLVRQSAADQLARLRPRPSTILVSMLALKYARPGTSATSLRRLFHWIALSILVLNWRIVPFYWHVMTLFFPVIKSKFIRWKLGASTKSFVYNSGILGKSPFEARIISKHCATWNTCDFMLHMSNSAYAIALDEARAIWQTHVLGTSMRADHERTRPMIASTHFTYFAEIPILADFLVDIRPVAWDHKWLYLLATFTTEPRKGSQTRTLNCLSITRMVNKIGRRTVRPERLMALNGMGQEASEWDTLSRVRAQEDPKLYNKRSVLSPAQEWLLSSEPFEPFLKYEPIRKKNLEIIRAALDGDLANGAERLKDL</sequence>
<organism evidence="3 5">
    <name type="scientific">Puccinia coronata f. sp. avenae</name>
    <dbReference type="NCBI Taxonomy" id="200324"/>
    <lineage>
        <taxon>Eukaryota</taxon>
        <taxon>Fungi</taxon>
        <taxon>Dikarya</taxon>
        <taxon>Basidiomycota</taxon>
        <taxon>Pucciniomycotina</taxon>
        <taxon>Pucciniomycetes</taxon>
        <taxon>Pucciniales</taxon>
        <taxon>Pucciniaceae</taxon>
        <taxon>Puccinia</taxon>
    </lineage>
</organism>
<dbReference type="Gene3D" id="3.10.129.10">
    <property type="entry name" value="Hotdog Thioesterase"/>
    <property type="match status" value="1"/>
</dbReference>
<comment type="similarity">
    <text evidence="1">Belongs to the lcsJ thioesterase family.</text>
</comment>
<name>A0A2N5RXT4_9BASI</name>
<dbReference type="EMBL" id="PGCI01001289">
    <property type="protein sequence ID" value="PLW05815.1"/>
    <property type="molecule type" value="Genomic_DNA"/>
</dbReference>
<keyword evidence="2" id="KW-0472">Membrane</keyword>
<evidence type="ECO:0000313" key="4">
    <source>
        <dbReference type="EMBL" id="PLW51754.1"/>
    </source>
</evidence>
<dbReference type="PANTHER" id="PTHR12475">
    <property type="match status" value="1"/>
</dbReference>
<dbReference type="AlphaFoldDB" id="A0A2N5RXT4"/>
<dbReference type="InterPro" id="IPR051490">
    <property type="entry name" value="THEM6_lcsJ_thioesterase"/>
</dbReference>
<keyword evidence="2" id="KW-0812">Transmembrane</keyword>
<dbReference type="Pfam" id="PF13279">
    <property type="entry name" value="4HBT_2"/>
    <property type="match status" value="1"/>
</dbReference>
<dbReference type="Proteomes" id="UP000235392">
    <property type="component" value="Unassembled WGS sequence"/>
</dbReference>
<proteinExistence type="inferred from homology"/>
<reference evidence="3 5" key="1">
    <citation type="submission" date="2017-11" db="EMBL/GenBank/DDBJ databases">
        <title>De novo assembly and phasing of dikaryotic genomes from two isolates of Puccinia coronata f. sp. avenae, the causal agent of oat crown rust.</title>
        <authorList>
            <person name="Miller M.E."/>
            <person name="Zhang Y."/>
            <person name="Omidvar V."/>
            <person name="Sperschneider J."/>
            <person name="Schwessinger B."/>
            <person name="Raley C."/>
            <person name="Palmer J.M."/>
            <person name="Garnica D."/>
            <person name="Upadhyaya N."/>
            <person name="Rathjen J."/>
            <person name="Taylor J.M."/>
            <person name="Park R.F."/>
            <person name="Dodds P.N."/>
            <person name="Hirsch C.D."/>
            <person name="Kianian S.F."/>
            <person name="Figueroa M."/>
        </authorList>
    </citation>
    <scope>NUCLEOTIDE SEQUENCE [LARGE SCALE GENOMIC DNA]</scope>
    <source>
        <strain evidence="3">12SD80</strain>
    </source>
</reference>
<protein>
    <recommendedName>
        <fullName evidence="6">Thioesterase domain-containing protein</fullName>
    </recommendedName>
</protein>
<dbReference type="InterPro" id="IPR029069">
    <property type="entry name" value="HotDog_dom_sf"/>
</dbReference>
<keyword evidence="2" id="KW-1133">Transmembrane helix</keyword>
<evidence type="ECO:0000256" key="1">
    <source>
        <dbReference type="ARBA" id="ARBA00038476"/>
    </source>
</evidence>